<feature type="domain" description="C-methyltransferase" evidence="3">
    <location>
        <begin position="263"/>
        <end position="419"/>
    </location>
</feature>
<proteinExistence type="predicted"/>
<organism evidence="4">
    <name type="scientific">Amycolatopsis sp. FU40</name>
    <dbReference type="NCBI Taxonomy" id="2914159"/>
    <lineage>
        <taxon>Bacteria</taxon>
        <taxon>Bacillati</taxon>
        <taxon>Actinomycetota</taxon>
        <taxon>Actinomycetes</taxon>
        <taxon>Pseudonocardiales</taxon>
        <taxon>Pseudonocardiaceae</taxon>
        <taxon>Amycolatopsis</taxon>
    </lineage>
</organism>
<gene>
    <name evidence="4" type="primary">apoM5</name>
</gene>
<sequence length="424" mass="46466">MTRPGDHSAQGPDREGRPDMSLCRICGGTVTEFVEFGRQPISDAFLVPGRTDGEYFYHLAAGLCQSCTMVQLLAEVPREMMFHEDYPYRTSESASMAKHFELVAKRFLETELTGPDPFVVEIGSNDGVMLKTISDAGVRHLGVDPSAGAARAAERAGVRARVDFFEKTSAAAIRQADGPAKVIFSANTFSHIPYIGSVLEGVGELLADDGVFVFEERYLADIVASKAFDQIYDEHYYLFCVRSVRNLVERYGFELVDVEHLAVHGGAARYTVARPGARRPNAAVAEFLDREASLGLADLATFTQFAANAKVIRDDLMTLLRDLRAKGKTIVGYGATAKSATAINYCGITTELVPYVCDSTPDKQGKLMPGSHIPVRPPAAFSAPYPDYALLFAWNHAEEVMAKEKEFQESGGKWILYVPDVHVV</sequence>
<dbReference type="Gene3D" id="6.10.250.3100">
    <property type="match status" value="1"/>
</dbReference>
<dbReference type="AlphaFoldDB" id="G4XIK2"/>
<keyword evidence="4" id="KW-0808">Transferase</keyword>
<dbReference type="GO" id="GO:0016740">
    <property type="term" value="F:transferase activity"/>
    <property type="evidence" value="ECO:0007669"/>
    <property type="project" value="UniProtKB-KW"/>
</dbReference>
<dbReference type="Pfam" id="PF13489">
    <property type="entry name" value="Methyltransf_23"/>
    <property type="match status" value="1"/>
</dbReference>
<feature type="domain" description="Methyltransferase putative zinc binding" evidence="2">
    <location>
        <begin position="23"/>
        <end position="82"/>
    </location>
</feature>
<dbReference type="InterPro" id="IPR029063">
    <property type="entry name" value="SAM-dependent_MTases_sf"/>
</dbReference>
<evidence type="ECO:0000259" key="2">
    <source>
        <dbReference type="Pfam" id="PF08421"/>
    </source>
</evidence>
<evidence type="ECO:0000259" key="3">
    <source>
        <dbReference type="Pfam" id="PF08484"/>
    </source>
</evidence>
<dbReference type="InterPro" id="IPR013691">
    <property type="entry name" value="MeTrfase_14"/>
</dbReference>
<dbReference type="Gene3D" id="6.20.50.110">
    <property type="entry name" value="Methyltransferase, zinc-binding domain"/>
    <property type="match status" value="1"/>
</dbReference>
<dbReference type="PANTHER" id="PTHR43861:SF5">
    <property type="entry name" value="BLL5978 PROTEIN"/>
    <property type="match status" value="1"/>
</dbReference>
<dbReference type="Gene3D" id="3.40.50.150">
    <property type="entry name" value="Vaccinia Virus protein VP39"/>
    <property type="match status" value="1"/>
</dbReference>
<dbReference type="PANTHER" id="PTHR43861">
    <property type="entry name" value="TRANS-ACONITATE 2-METHYLTRANSFERASE-RELATED"/>
    <property type="match status" value="1"/>
</dbReference>
<dbReference type="Gene3D" id="3.40.50.720">
    <property type="entry name" value="NAD(P)-binding Rossmann-like Domain"/>
    <property type="match status" value="1"/>
</dbReference>
<dbReference type="SUPFAM" id="SSF53335">
    <property type="entry name" value="S-adenosyl-L-methionine-dependent methyltransferases"/>
    <property type="match status" value="1"/>
</dbReference>
<protein>
    <submittedName>
        <fullName evidence="4">Sugar 3-C-methyl transferase</fullName>
    </submittedName>
</protein>
<name>G4XIK2_9PSEU</name>
<dbReference type="EMBL" id="JF819834">
    <property type="protein sequence ID" value="AEP40909.1"/>
    <property type="molecule type" value="Genomic_DNA"/>
</dbReference>
<dbReference type="Pfam" id="PF08484">
    <property type="entry name" value="Methyltransf_14"/>
    <property type="match status" value="1"/>
</dbReference>
<evidence type="ECO:0000256" key="1">
    <source>
        <dbReference type="SAM" id="MobiDB-lite"/>
    </source>
</evidence>
<dbReference type="Pfam" id="PF08421">
    <property type="entry name" value="Methyltransf_13"/>
    <property type="match status" value="1"/>
</dbReference>
<feature type="compositionally biased region" description="Basic and acidic residues" evidence="1">
    <location>
        <begin position="1"/>
        <end position="18"/>
    </location>
</feature>
<evidence type="ECO:0000313" key="4">
    <source>
        <dbReference type="EMBL" id="AEP40909.1"/>
    </source>
</evidence>
<accession>G4XIK2</accession>
<dbReference type="InterPro" id="IPR038576">
    <property type="entry name" value="Methyltransf_Zn-bd_dom_put_sf"/>
</dbReference>
<feature type="region of interest" description="Disordered" evidence="1">
    <location>
        <begin position="1"/>
        <end position="20"/>
    </location>
</feature>
<reference evidence="4" key="1">
    <citation type="journal article" date="2011" name="Tetrahedron">
        <title>Biosynthesis of the Apoptolidins in Nocardiopsis sp. FU 40.</title>
        <authorList>
            <person name="Du Y."/>
            <person name="Derewacz D.K."/>
            <person name="Deguire S.M."/>
            <person name="Teske J."/>
            <person name="Ravel J."/>
            <person name="Sulikowski G.A."/>
            <person name="Bachmann B.O."/>
        </authorList>
    </citation>
    <scope>NUCLEOTIDE SEQUENCE</scope>
</reference>
<dbReference type="InterPro" id="IPR013630">
    <property type="entry name" value="Methyltransf_Zn-bd_dom_put"/>
</dbReference>